<dbReference type="RefSeq" id="WP_072791087.1">
    <property type="nucleotide sequence ID" value="NZ_FRCX01000030.1"/>
</dbReference>
<name>A0A1M7RF47_9BURK</name>
<gene>
    <name evidence="1" type="ORF">SAMN05192549_1302</name>
</gene>
<protein>
    <recommendedName>
        <fullName evidence="3">DUF4238 domain-containing protein</fullName>
    </recommendedName>
</protein>
<reference evidence="2" key="1">
    <citation type="submission" date="2016-11" db="EMBL/GenBank/DDBJ databases">
        <authorList>
            <person name="Varghese N."/>
            <person name="Submissions S."/>
        </authorList>
    </citation>
    <scope>NUCLEOTIDE SEQUENCE [LARGE SCALE GENOMIC DNA]</scope>
    <source>
        <strain evidence="2">Sac-22</strain>
    </source>
</reference>
<sequence>MDAPQTDEQKEYQAPPRTNRQHVLPLASIIRFRNAKDVVEVELIHKQKRFTENGNQKNFVAIRAWTQFAEDGMRGVEDAFQNAINEVLVSKKIDDKHQVIFKRFYALIRARSKARYTEIAGESLMTDVSPMPKMTDEELLEFERQGVFFENTPLAVSRQVKDFAIAHEVLQADKQQGKWGLITSAKREFLVSDDFFPLIFVPVNPTTYLVWEEDSQQLGDQAVQRMNAEIKASARNFVFARSLDHC</sequence>
<accession>A0A1M7RF47</accession>
<keyword evidence="2" id="KW-1185">Reference proteome</keyword>
<evidence type="ECO:0000313" key="1">
    <source>
        <dbReference type="EMBL" id="SHN44905.1"/>
    </source>
</evidence>
<proteinExistence type="predicted"/>
<evidence type="ECO:0000313" key="2">
    <source>
        <dbReference type="Proteomes" id="UP000184339"/>
    </source>
</evidence>
<dbReference type="EMBL" id="FRCX01000030">
    <property type="protein sequence ID" value="SHN44905.1"/>
    <property type="molecule type" value="Genomic_DNA"/>
</dbReference>
<dbReference type="Proteomes" id="UP000184339">
    <property type="component" value="Unassembled WGS sequence"/>
</dbReference>
<dbReference type="OrthoDB" id="8441435at2"/>
<organism evidence="1 2">
    <name type="scientific">Duganella sacchari</name>
    <dbReference type="NCBI Taxonomy" id="551987"/>
    <lineage>
        <taxon>Bacteria</taxon>
        <taxon>Pseudomonadati</taxon>
        <taxon>Pseudomonadota</taxon>
        <taxon>Betaproteobacteria</taxon>
        <taxon>Burkholderiales</taxon>
        <taxon>Oxalobacteraceae</taxon>
        <taxon>Telluria group</taxon>
        <taxon>Duganella</taxon>
    </lineage>
</organism>
<dbReference type="AlphaFoldDB" id="A0A1M7RF47"/>
<dbReference type="STRING" id="551987.SAMN05192549_1302"/>
<evidence type="ECO:0008006" key="3">
    <source>
        <dbReference type="Google" id="ProtNLM"/>
    </source>
</evidence>